<feature type="transmembrane region" description="Helical" evidence="1">
    <location>
        <begin position="117"/>
        <end position="139"/>
    </location>
</feature>
<feature type="transmembrane region" description="Helical" evidence="1">
    <location>
        <begin position="53"/>
        <end position="77"/>
    </location>
</feature>
<keyword evidence="1" id="KW-1133">Transmembrane helix</keyword>
<dbReference type="AlphaFoldDB" id="A0A166H802"/>
<accession>A0A166H802</accession>
<dbReference type="Proteomes" id="UP000076532">
    <property type="component" value="Unassembled WGS sequence"/>
</dbReference>
<feature type="transmembrane region" description="Helical" evidence="1">
    <location>
        <begin position="159"/>
        <end position="179"/>
    </location>
</feature>
<feature type="transmembrane region" description="Helical" evidence="1">
    <location>
        <begin position="208"/>
        <end position="225"/>
    </location>
</feature>
<evidence type="ECO:0000313" key="3">
    <source>
        <dbReference type="EMBL" id="KZP18578.1"/>
    </source>
</evidence>
<gene>
    <name evidence="3" type="ORF">FIBSPDRAFT_893377</name>
</gene>
<proteinExistence type="predicted"/>
<dbReference type="Pfam" id="PF20151">
    <property type="entry name" value="DUF6533"/>
    <property type="match status" value="1"/>
</dbReference>
<keyword evidence="1" id="KW-0812">Transmembrane</keyword>
<evidence type="ECO:0000256" key="1">
    <source>
        <dbReference type="SAM" id="Phobius"/>
    </source>
</evidence>
<dbReference type="EMBL" id="KV417571">
    <property type="protein sequence ID" value="KZP18578.1"/>
    <property type="molecule type" value="Genomic_DNA"/>
</dbReference>
<name>A0A166H802_9AGAM</name>
<dbReference type="InterPro" id="IPR045340">
    <property type="entry name" value="DUF6533"/>
</dbReference>
<evidence type="ECO:0000259" key="2">
    <source>
        <dbReference type="Pfam" id="PF20151"/>
    </source>
</evidence>
<feature type="transmembrane region" description="Helical" evidence="1">
    <location>
        <begin position="20"/>
        <end position="41"/>
    </location>
</feature>
<sequence>MDLSSAVPDGPLFAFQFSCYYYIVLLVSFAYDWLLSIPAEIEIVSKSGLSWSILIYFFSRISTFGHQFMALAIVVLFTENCQAVVMLTGVSYTIGMATTSFLFFLRVRAIYTKSRYITHFFGALWLATIALTILFNTSLRGGCHSTSSKYSALPSISTFVYDTLVFLAISYRLAADVVAEGSWRSRLLSAGMGRGLFSLSKSIMENGLLYYLGAVVFFAFNWALINLPPMVYFKSSNFPLVPAYVGFTNIMACHVYRNIALQVMHVEQPSVVLTGTSFAFQLESLPADRRSSLEIP</sequence>
<reference evidence="3 4" key="1">
    <citation type="journal article" date="2016" name="Mol. Biol. Evol.">
        <title>Comparative Genomics of Early-Diverging Mushroom-Forming Fungi Provides Insights into the Origins of Lignocellulose Decay Capabilities.</title>
        <authorList>
            <person name="Nagy L.G."/>
            <person name="Riley R."/>
            <person name="Tritt A."/>
            <person name="Adam C."/>
            <person name="Daum C."/>
            <person name="Floudas D."/>
            <person name="Sun H."/>
            <person name="Yadav J.S."/>
            <person name="Pangilinan J."/>
            <person name="Larsson K.H."/>
            <person name="Matsuura K."/>
            <person name="Barry K."/>
            <person name="Labutti K."/>
            <person name="Kuo R."/>
            <person name="Ohm R.A."/>
            <person name="Bhattacharya S.S."/>
            <person name="Shirouzu T."/>
            <person name="Yoshinaga Y."/>
            <person name="Martin F.M."/>
            <person name="Grigoriev I.V."/>
            <person name="Hibbett D.S."/>
        </authorList>
    </citation>
    <scope>NUCLEOTIDE SEQUENCE [LARGE SCALE GENOMIC DNA]</scope>
    <source>
        <strain evidence="3 4">CBS 109695</strain>
    </source>
</reference>
<keyword evidence="4" id="KW-1185">Reference proteome</keyword>
<protein>
    <recommendedName>
        <fullName evidence="2">DUF6533 domain-containing protein</fullName>
    </recommendedName>
</protein>
<keyword evidence="1" id="KW-0472">Membrane</keyword>
<evidence type="ECO:0000313" key="4">
    <source>
        <dbReference type="Proteomes" id="UP000076532"/>
    </source>
</evidence>
<feature type="domain" description="DUF6533" evidence="2">
    <location>
        <begin position="20"/>
        <end position="64"/>
    </location>
</feature>
<feature type="transmembrane region" description="Helical" evidence="1">
    <location>
        <begin position="83"/>
        <end position="105"/>
    </location>
</feature>
<feature type="transmembrane region" description="Helical" evidence="1">
    <location>
        <begin position="237"/>
        <end position="256"/>
    </location>
</feature>
<dbReference type="OrthoDB" id="3193253at2759"/>
<organism evidence="3 4">
    <name type="scientific">Athelia psychrophila</name>
    <dbReference type="NCBI Taxonomy" id="1759441"/>
    <lineage>
        <taxon>Eukaryota</taxon>
        <taxon>Fungi</taxon>
        <taxon>Dikarya</taxon>
        <taxon>Basidiomycota</taxon>
        <taxon>Agaricomycotina</taxon>
        <taxon>Agaricomycetes</taxon>
        <taxon>Agaricomycetidae</taxon>
        <taxon>Atheliales</taxon>
        <taxon>Atheliaceae</taxon>
        <taxon>Athelia</taxon>
    </lineage>
</organism>